<dbReference type="Proteomes" id="UP001165083">
    <property type="component" value="Unassembled WGS sequence"/>
</dbReference>
<sequence>MKNEMKTRNEDEEGFHVHTGRRGFSPTHAARTDLPRVTSLCQPVIIGLHGRGGDGMATEVLGKWQVQSDDYGNLYFYNSVTGESVWELPEEEEETQVEVDQTTNQVEGEVVEQERPKEQYNVYTIAIGVAEVMVKMVETAEAIAQQGKKSKARRKFISPEAEKRFLTNAAKDEKRKKHLHDRTVAAYLSVLIPKIEPGASGALKDDKKCREVGSLFTAEESRKWQLEREQEREAKRRAIRRARRQHQTKVESLQKHQQMLILFRSDLMKYLLGKILCSTELQKQRILLLTTPQMLAEMKERKRDLQSKVEPEIAEKMAAEESLAQKQYQKNIQKVFSTIDEAGTGKLHLLQILFGVFSKEQPQQYAVKVRGLAELLSSTELQCFLIDFVSQFSRKDASGPRAITVHEFREFVTIIEEVLDHYAGVKAAVEDAENDIEATLAAAASSSAAGVSLVRARMGVMSAKKIKHELALLEEHEAQLQTIRHREKRRGFGAEGDSLPREEWEKNHHHRFIRLEESLPVFCCLCRRRKWELWRIDQEETESEYRSHWSTMLALRVKDEELRFAQERDRQYGIPVKEIKPVEDIKEELSEPVKENQSTKYELAGSQAHIDAGSAAVRETLVALVMLVEAAMVIESSERNKPQRRIYKKPTVRSPAKRVKGPQSTEMQERVKIFEGEEQERKTMYTEELHMAIMLERNRRHLERPFLRAQDAAHDAIVRLLEHCVSPSGFLSRLDFERCLYFVPPHKMVLVMADKAVKSRRTSNRIVLQTLPCRTEKIADYIFEQAASMLKTLRSPFVVELASVDKHMFQLFSELGLLIEYWPVVFVVSEYFDNGSWLAYYRKHFIEVSKDAVKYTAVEQHLRNVFREVASGLAAMHSLGLLHLNINLGNIYLASNSDNQDGSIHVKISSLLSWKHDYDADNLRGSNMHDCFNYNYAPPEVVKELPVTAKADSWMFGCALCEALFMWQRQQLILSNPNQPARPTQSLIFHSKTIGELLQRLPISSIYSDVERAVVPRFRAALTSRDALAAKKLWSSRFSEAMPKDHAQMATLKELFQAAQQDDFEAVRDYLQVVLHDEAETNKGSGAGDSHKAIEAIVEAKTKNSLLHYACDNGNLEACKFFLMCEGMATAFLNEINAFGHTPLFYAASSGKLSLVKWLISNGADIDTDYSDRSDIVPRDGDLGIFTPLQIACFKGHEDIANFLVECNAELSGTRRNGKTPLHFASAENHPAIVKLLIEAGADVHACDGEGKTPVDVANSAVLSLLLPDEYGVQNDADDDLDTGCRDNGDDDDEFEEDEKTKRVMEGVKNAFGADIARAFRNKTWKTRVIAITDASMCFQNVFKGKNLVKMFDEACGMMEIALQDAVTQVASSCCTSLLKVAFNAAMSEKDFHTREFHEKRPVIDRIASALLLRGAGSNEKDASEAVISLLFLICKSVEITRYLTSQISQMMISSSAIVSITSPSKHIAAGPSASSTNVSWRHQLVAIKILNAIVNQYRMDEKASGLSFANAMKISMLALENSSVHVRTASIDLLVQCLVIRCEESGTLGTPDAIYEHTKNWCESLFKQQNQQLKPSIQAKINTGLKNALQKSKRLSIRSEESLERGYEGRNGISNGTAAVFDVPTAALSPRSKATQREDDLPYAEPLQGQNRDLAVDMLRCFGEKATRCLFSNAWAPRVEALSYVQYLIETRQLSFENQSTKSAVSQRTLVSAMQTTLMQALQDRVNSVFEAGVSLLMEVSIAFDSAVASPADVTVMHDLVRPLIPRLLVKLGDSKNRLHVTTEDALLLLSRQASCIGPVFLLEEMIACDRNSSPQTLSATYLTNKMALVSKLMLEFGIVESSTGEKGLLPIRNVLQLALQVCEHKDPNVRLMSLQIVADTLQVARSAAMPFLDALARSSRQKLISKLVERGVMESDMLMDEVDDFEIPTETTRPGTSGGIRPPTASGSSTKHRPALANPSLSATAPSSAQSSVAQSQPVQLPYGTALTDEQKTLFANIIQGFGEELVRCLLDKAWAQREAAIREVERQVMCCVSGKVAADTTLPKTLEALGMLAQVLEIGLNDTVARVFQCALRLFQVIATDFLPLVASEHQYLDEILENVVGLVLQKLGDTKQRLRQDCFTLLHSMASLNHMGHARMCKMVAEKYQQLASSSNAIATSPLVIGELLRLFTMLVKEAPAGSTHQQPDLSLILVIVRPALENKHVDVRNAAITTYVTIYEATNGGTNDSYGAVDLNSFLAELKPSMRETITRSVVQITKALPTSSLNRDNDDSSRPEIDSGRKLQRPLGVDAHKLGQICSVEITELLTSPSSSPAQRCLGVDKLVDYLVASSPDAKFKGAWETCCLLVKQLMFETTPMVCLVAFELLQIIVDPPLPSYGGGSSCGQDYAIPWGEWGVHLVLGSTIRSVVQQSASENVRVRSKVRDILRLVAGKSAIGKNAVCNAILSAPEQSDMSGSAGESLGARKIAFTKLRWQLILRLELLYEFLVVSDSSGGAPSPAVSGRRKSTSRGATSASSGEPLGLVNVVPFLGSCVTHPSPLVRSASAKIMRFLRSTSEEELSAFLQASCSPALQRRLQALMAQAARDEDNEGNNADHFDADRTTCVRGSRASHVRRVAALRPPRSVPVEEKQMMVDVFPPPNSAPGKSRRPGDGVDDDSMNNGSYVESRNVPNQRQQPMWLEQHSSSSSTRKAPSTSDMFGALSFDVGDPEETSKGLVVGGGAAGLVKARRKSALRGSTSNNDDLNERTRYGVY</sequence>
<feature type="compositionally biased region" description="Acidic residues" evidence="2">
    <location>
        <begin position="1289"/>
        <end position="1298"/>
    </location>
</feature>
<feature type="region of interest" description="Disordered" evidence="2">
    <location>
        <begin position="2493"/>
        <end position="2518"/>
    </location>
</feature>
<feature type="compositionally biased region" description="Polar residues" evidence="2">
    <location>
        <begin position="2660"/>
        <end position="2677"/>
    </location>
</feature>
<keyword evidence="6" id="KW-1185">Reference proteome</keyword>
<evidence type="ECO:0000259" key="4">
    <source>
        <dbReference type="PROSITE" id="PS50020"/>
    </source>
</evidence>
<dbReference type="InterPro" id="IPR001202">
    <property type="entry name" value="WW_dom"/>
</dbReference>
<gene>
    <name evidence="5" type="ORF">Plil01_000609900</name>
</gene>
<feature type="region of interest" description="Disordered" evidence="2">
    <location>
        <begin position="1"/>
        <end position="30"/>
    </location>
</feature>
<evidence type="ECO:0000259" key="3">
    <source>
        <dbReference type="PROSITE" id="PS50011"/>
    </source>
</evidence>
<comment type="caution">
    <text evidence="5">The sequence shown here is derived from an EMBL/GenBank/DDBJ whole genome shotgun (WGS) entry which is preliminary data.</text>
</comment>
<feature type="compositionally biased region" description="Low complexity" evidence="2">
    <location>
        <begin position="1957"/>
        <end position="1977"/>
    </location>
</feature>
<dbReference type="InterPro" id="IPR036770">
    <property type="entry name" value="Ankyrin_rpt-contain_sf"/>
</dbReference>
<dbReference type="InterPro" id="IPR052607">
    <property type="entry name" value="CEP104-like"/>
</dbReference>
<evidence type="ECO:0000256" key="1">
    <source>
        <dbReference type="PROSITE-ProRule" id="PRU00023"/>
    </source>
</evidence>
<evidence type="ECO:0000313" key="5">
    <source>
        <dbReference type="EMBL" id="GMF16884.1"/>
    </source>
</evidence>
<feature type="repeat" description="ANK" evidence="1">
    <location>
        <begin position="1217"/>
        <end position="1249"/>
    </location>
</feature>
<dbReference type="Gene3D" id="2.20.70.10">
    <property type="match status" value="1"/>
</dbReference>
<dbReference type="PROSITE" id="PS50020">
    <property type="entry name" value="WW_DOMAIN_2"/>
    <property type="match status" value="1"/>
</dbReference>
<dbReference type="InterPro" id="IPR016024">
    <property type="entry name" value="ARM-type_fold"/>
</dbReference>
<dbReference type="Gene3D" id="1.25.10.10">
    <property type="entry name" value="Leucine-rich Repeat Variant"/>
    <property type="match status" value="4"/>
</dbReference>
<dbReference type="SMART" id="SM00248">
    <property type="entry name" value="ANK"/>
    <property type="match status" value="5"/>
</dbReference>
<dbReference type="InterPro" id="IPR000719">
    <property type="entry name" value="Prot_kinase_dom"/>
</dbReference>
<feature type="domain" description="Protein kinase" evidence="3">
    <location>
        <begin position="725"/>
        <end position="1071"/>
    </location>
</feature>
<feature type="region of interest" description="Disordered" evidence="2">
    <location>
        <begin position="1276"/>
        <end position="1298"/>
    </location>
</feature>
<dbReference type="CDD" id="cd00201">
    <property type="entry name" value="WW"/>
    <property type="match status" value="1"/>
</dbReference>
<dbReference type="PROSITE" id="PS50297">
    <property type="entry name" value="ANK_REP_REGION"/>
    <property type="match status" value="2"/>
</dbReference>
<name>A0A9W6WTH8_9STRA</name>
<feature type="repeat" description="ANK" evidence="1">
    <location>
        <begin position="1139"/>
        <end position="1171"/>
    </location>
</feature>
<dbReference type="PROSITE" id="PS50011">
    <property type="entry name" value="PROTEIN_KINASE_DOM"/>
    <property type="match status" value="1"/>
</dbReference>
<dbReference type="InterPro" id="IPR036020">
    <property type="entry name" value="WW_dom_sf"/>
</dbReference>
<dbReference type="Gene3D" id="1.25.40.20">
    <property type="entry name" value="Ankyrin repeat-containing domain"/>
    <property type="match status" value="2"/>
</dbReference>
<feature type="region of interest" description="Disordered" evidence="2">
    <location>
        <begin position="2622"/>
        <end position="2697"/>
    </location>
</feature>
<proteinExistence type="predicted"/>
<dbReference type="PRINTS" id="PR01415">
    <property type="entry name" value="ANKYRIN"/>
</dbReference>
<dbReference type="SMART" id="SM00456">
    <property type="entry name" value="WW"/>
    <property type="match status" value="1"/>
</dbReference>
<dbReference type="SUPFAM" id="SSF56112">
    <property type="entry name" value="Protein kinase-like (PK-like)"/>
    <property type="match status" value="1"/>
</dbReference>
<feature type="domain" description="WW" evidence="4">
    <location>
        <begin position="58"/>
        <end position="91"/>
    </location>
</feature>
<organism evidence="5 6">
    <name type="scientific">Phytophthora lilii</name>
    <dbReference type="NCBI Taxonomy" id="2077276"/>
    <lineage>
        <taxon>Eukaryota</taxon>
        <taxon>Sar</taxon>
        <taxon>Stramenopiles</taxon>
        <taxon>Oomycota</taxon>
        <taxon>Peronosporomycetes</taxon>
        <taxon>Peronosporales</taxon>
        <taxon>Peronosporaceae</taxon>
        <taxon>Phytophthora</taxon>
    </lineage>
</organism>
<dbReference type="InterPro" id="IPR002110">
    <property type="entry name" value="Ankyrin_rpt"/>
</dbReference>
<feature type="compositionally biased region" description="Low complexity" evidence="2">
    <location>
        <begin position="2493"/>
        <end position="2503"/>
    </location>
</feature>
<dbReference type="SUPFAM" id="SSF51045">
    <property type="entry name" value="WW domain"/>
    <property type="match status" value="1"/>
</dbReference>
<evidence type="ECO:0000256" key="2">
    <source>
        <dbReference type="SAM" id="MobiDB-lite"/>
    </source>
</evidence>
<dbReference type="PANTHER" id="PTHR13371">
    <property type="entry name" value="GLYCINE-, GLUTAMATE-, THIENYLCYCLOHEXYLPIPERIDINE-BINDING PROTEIN"/>
    <property type="match status" value="1"/>
</dbReference>
<dbReference type="Pfam" id="PF12796">
    <property type="entry name" value="Ank_2"/>
    <property type="match status" value="2"/>
</dbReference>
<dbReference type="EMBL" id="BSXW01000263">
    <property type="protein sequence ID" value="GMF16884.1"/>
    <property type="molecule type" value="Genomic_DNA"/>
</dbReference>
<feature type="compositionally biased region" description="Basic and acidic residues" evidence="2">
    <location>
        <begin position="2745"/>
        <end position="2754"/>
    </location>
</feature>
<reference evidence="5" key="1">
    <citation type="submission" date="2023-04" db="EMBL/GenBank/DDBJ databases">
        <title>Phytophthora lilii NBRC 32176.</title>
        <authorList>
            <person name="Ichikawa N."/>
            <person name="Sato H."/>
            <person name="Tonouchi N."/>
        </authorList>
    </citation>
    <scope>NUCLEOTIDE SEQUENCE</scope>
    <source>
        <strain evidence="5">NBRC 32176</strain>
    </source>
</reference>
<feature type="region of interest" description="Disordered" evidence="2">
    <location>
        <begin position="1927"/>
        <end position="1977"/>
    </location>
</feature>
<dbReference type="GO" id="GO:0005929">
    <property type="term" value="C:cilium"/>
    <property type="evidence" value="ECO:0007669"/>
    <property type="project" value="TreeGrafter"/>
</dbReference>
<dbReference type="Pfam" id="PF00069">
    <property type="entry name" value="Pkinase"/>
    <property type="match status" value="1"/>
</dbReference>
<dbReference type="Pfam" id="PF21040">
    <property type="entry name" value="CEP104-like_TOG"/>
    <property type="match status" value="3"/>
</dbReference>
<dbReference type="SUPFAM" id="SSF48403">
    <property type="entry name" value="Ankyrin repeat"/>
    <property type="match status" value="1"/>
</dbReference>
<protein>
    <submittedName>
        <fullName evidence="5">Unnamed protein product</fullName>
    </submittedName>
</protein>
<dbReference type="PANTHER" id="PTHR13371:SF11">
    <property type="entry name" value="PITH DOMAIN-CONTAINING PROTEIN"/>
    <property type="match status" value="1"/>
</dbReference>
<dbReference type="SMART" id="SM01349">
    <property type="entry name" value="TOG"/>
    <property type="match status" value="2"/>
</dbReference>
<evidence type="ECO:0000313" key="6">
    <source>
        <dbReference type="Proteomes" id="UP001165083"/>
    </source>
</evidence>
<keyword evidence="1" id="KW-0040">ANK repeat</keyword>
<dbReference type="OrthoDB" id="539213at2759"/>
<dbReference type="GO" id="GO:0004672">
    <property type="term" value="F:protein kinase activity"/>
    <property type="evidence" value="ECO:0007669"/>
    <property type="project" value="InterPro"/>
</dbReference>
<dbReference type="InterPro" id="IPR011009">
    <property type="entry name" value="Kinase-like_dom_sf"/>
</dbReference>
<dbReference type="PROSITE" id="PS50088">
    <property type="entry name" value="ANK_REPEAT"/>
    <property type="match status" value="2"/>
</dbReference>
<accession>A0A9W6WTH8</accession>
<dbReference type="Pfam" id="PF00397">
    <property type="entry name" value="WW"/>
    <property type="match status" value="1"/>
</dbReference>
<dbReference type="InterPro" id="IPR034085">
    <property type="entry name" value="TOG"/>
</dbReference>
<dbReference type="GO" id="GO:0005524">
    <property type="term" value="F:ATP binding"/>
    <property type="evidence" value="ECO:0007669"/>
    <property type="project" value="InterPro"/>
</dbReference>
<dbReference type="Gene3D" id="1.10.510.10">
    <property type="entry name" value="Transferase(Phosphotransferase) domain 1"/>
    <property type="match status" value="1"/>
</dbReference>
<dbReference type="InterPro" id="IPR011989">
    <property type="entry name" value="ARM-like"/>
</dbReference>
<dbReference type="SUPFAM" id="SSF48371">
    <property type="entry name" value="ARM repeat"/>
    <property type="match status" value="1"/>
</dbReference>
<dbReference type="SMART" id="SM00220">
    <property type="entry name" value="S_TKc"/>
    <property type="match status" value="1"/>
</dbReference>
<feature type="region of interest" description="Disordered" evidence="2">
    <location>
        <begin position="2732"/>
        <end position="2754"/>
    </location>
</feature>